<evidence type="ECO:0000313" key="5">
    <source>
        <dbReference type="Proteomes" id="UP001165561"/>
    </source>
</evidence>
<reference evidence="4" key="1">
    <citation type="submission" date="2023-02" db="EMBL/GenBank/DDBJ databases">
        <title>Georgenia sp.10Sc9-8, isolated from a soil sample collected from the Taklamakan desert.</title>
        <authorList>
            <person name="Liu S."/>
        </authorList>
    </citation>
    <scope>NUCLEOTIDE SEQUENCE</scope>
    <source>
        <strain evidence="4">10Sc9-8</strain>
    </source>
</reference>
<dbReference type="PANTHER" id="PTHR33713">
    <property type="entry name" value="ANTITOXIN YAFN-RELATED"/>
    <property type="match status" value="1"/>
</dbReference>
<dbReference type="NCBIfam" id="TIGR01552">
    <property type="entry name" value="phd_fam"/>
    <property type="match status" value="1"/>
</dbReference>
<dbReference type="Gene3D" id="1.10.1220.170">
    <property type="match status" value="1"/>
</dbReference>
<organism evidence="4 5">
    <name type="scientific">Georgenia halotolerans</name>
    <dbReference type="NCBI Taxonomy" id="3028317"/>
    <lineage>
        <taxon>Bacteria</taxon>
        <taxon>Bacillati</taxon>
        <taxon>Actinomycetota</taxon>
        <taxon>Actinomycetes</taxon>
        <taxon>Micrococcales</taxon>
        <taxon>Bogoriellaceae</taxon>
        <taxon>Georgenia</taxon>
    </lineage>
</organism>
<dbReference type="PANTHER" id="PTHR33713:SF6">
    <property type="entry name" value="ANTITOXIN YEFM"/>
    <property type="match status" value="1"/>
</dbReference>
<dbReference type="InterPro" id="IPR051405">
    <property type="entry name" value="phD/YefM_antitoxin"/>
</dbReference>
<dbReference type="Pfam" id="PF02604">
    <property type="entry name" value="PhdYeFM_antitox"/>
    <property type="match status" value="1"/>
</dbReference>
<dbReference type="EMBL" id="JARACI010000725">
    <property type="protein sequence ID" value="MDD9205949.1"/>
    <property type="molecule type" value="Genomic_DNA"/>
</dbReference>
<comment type="caution">
    <text evidence="4">The sequence shown here is derived from an EMBL/GenBank/DDBJ whole genome shotgun (WGS) entry which is preliminary data.</text>
</comment>
<comment type="similarity">
    <text evidence="1 2">Belongs to the phD/YefM antitoxin family.</text>
</comment>
<gene>
    <name evidence="4" type="ORF">PU560_05625</name>
</gene>
<protein>
    <recommendedName>
        <fullName evidence="2">Antitoxin</fullName>
    </recommendedName>
</protein>
<feature type="region of interest" description="Disordered" evidence="3">
    <location>
        <begin position="67"/>
        <end position="94"/>
    </location>
</feature>
<evidence type="ECO:0000256" key="1">
    <source>
        <dbReference type="ARBA" id="ARBA00009981"/>
    </source>
</evidence>
<keyword evidence="5" id="KW-1185">Reference proteome</keyword>
<evidence type="ECO:0000256" key="3">
    <source>
        <dbReference type="SAM" id="MobiDB-lite"/>
    </source>
</evidence>
<dbReference type="Proteomes" id="UP001165561">
    <property type="component" value="Unassembled WGS sequence"/>
</dbReference>
<sequence length="94" mass="10175">MTILSLAEVKSHLSELVGRVNSQHERVTVTVHGKPSAVLIATEDLQSLEETIAILSDPDTLSRLAASEAELSRGEGESEEQLAQAMNARPRQRA</sequence>
<dbReference type="Gene3D" id="3.40.1620.10">
    <property type="entry name" value="YefM-like domain"/>
    <property type="match status" value="1"/>
</dbReference>
<name>A0ABT5TVD4_9MICO</name>
<proteinExistence type="inferred from homology"/>
<evidence type="ECO:0000313" key="4">
    <source>
        <dbReference type="EMBL" id="MDD9205949.1"/>
    </source>
</evidence>
<dbReference type="InterPro" id="IPR006442">
    <property type="entry name" value="Antitoxin_Phd/YefM"/>
</dbReference>
<comment type="function">
    <text evidence="2">Antitoxin component of a type II toxin-antitoxin (TA) system.</text>
</comment>
<evidence type="ECO:0000256" key="2">
    <source>
        <dbReference type="RuleBase" id="RU362080"/>
    </source>
</evidence>
<accession>A0ABT5TVD4</accession>
<dbReference type="SUPFAM" id="SSF143120">
    <property type="entry name" value="YefM-like"/>
    <property type="match status" value="1"/>
</dbReference>
<dbReference type="InterPro" id="IPR036165">
    <property type="entry name" value="YefM-like_sf"/>
</dbReference>